<dbReference type="InterPro" id="IPR007730">
    <property type="entry name" value="SPOR-like_dom"/>
</dbReference>
<dbReference type="EC" id="4.2.2.-" evidence="4"/>
<dbReference type="InterPro" id="IPR009009">
    <property type="entry name" value="RlpA-like_DPBB"/>
</dbReference>
<dbReference type="EMBL" id="PTJC01000007">
    <property type="protein sequence ID" value="PPK84785.1"/>
    <property type="molecule type" value="Genomic_DNA"/>
</dbReference>
<evidence type="ECO:0000313" key="9">
    <source>
        <dbReference type="Proteomes" id="UP000237662"/>
    </source>
</evidence>
<evidence type="ECO:0000256" key="6">
    <source>
        <dbReference type="SAM" id="MobiDB-lite"/>
    </source>
</evidence>
<keyword evidence="8" id="KW-0449">Lipoprotein</keyword>
<dbReference type="InterPro" id="IPR036680">
    <property type="entry name" value="SPOR-like_sf"/>
</dbReference>
<keyword evidence="9" id="KW-1185">Reference proteome</keyword>
<dbReference type="Pfam" id="PF03330">
    <property type="entry name" value="DPBB_1"/>
    <property type="match status" value="1"/>
</dbReference>
<keyword evidence="1 4" id="KW-0732">Signal</keyword>
<dbReference type="Pfam" id="PF05036">
    <property type="entry name" value="SPOR"/>
    <property type="match status" value="1"/>
</dbReference>
<dbReference type="PROSITE" id="PS51724">
    <property type="entry name" value="SPOR"/>
    <property type="match status" value="1"/>
</dbReference>
<gene>
    <name evidence="4" type="primary">rlpA</name>
    <name evidence="8" type="ORF">CLV84_3949</name>
</gene>
<protein>
    <recommendedName>
        <fullName evidence="4">Probable endolytic peptidoglycan transglycosylase RlpA</fullName>
        <ecNumber evidence="4">4.2.2.-</ecNumber>
    </recommendedName>
</protein>
<dbReference type="GO" id="GO:0008932">
    <property type="term" value="F:lytic endotransglycosylase activity"/>
    <property type="evidence" value="ECO:0007669"/>
    <property type="project" value="UniProtKB-UniRule"/>
</dbReference>
<comment type="caution">
    <text evidence="8">The sequence shown here is derived from an EMBL/GenBank/DDBJ whole genome shotgun (WGS) entry which is preliminary data.</text>
</comment>
<keyword evidence="2 4" id="KW-0456">Lyase</keyword>
<dbReference type="PANTHER" id="PTHR34183:SF8">
    <property type="entry name" value="ENDOLYTIC PEPTIDOGLYCAN TRANSGLYCOSYLASE RLPA-RELATED"/>
    <property type="match status" value="1"/>
</dbReference>
<keyword evidence="3 4" id="KW-0961">Cell wall biogenesis/degradation</keyword>
<feature type="chain" id="PRO_5015789920" description="Probable endolytic peptidoglycan transglycosylase RlpA" evidence="4">
    <location>
        <begin position="27"/>
        <end position="271"/>
    </location>
</feature>
<reference evidence="8 9" key="1">
    <citation type="submission" date="2018-02" db="EMBL/GenBank/DDBJ databases">
        <title>Genomic Encyclopedia of Archaeal and Bacterial Type Strains, Phase II (KMG-II): from individual species to whole genera.</title>
        <authorList>
            <person name="Goeker M."/>
        </authorList>
    </citation>
    <scope>NUCLEOTIDE SEQUENCE [LARGE SCALE GENOMIC DNA]</scope>
    <source>
        <strain evidence="8 9">DSM 29526</strain>
    </source>
</reference>
<evidence type="ECO:0000256" key="5">
    <source>
        <dbReference type="RuleBase" id="RU003495"/>
    </source>
</evidence>
<dbReference type="GO" id="GO:0000270">
    <property type="term" value="P:peptidoglycan metabolic process"/>
    <property type="evidence" value="ECO:0007669"/>
    <property type="project" value="UniProtKB-UniRule"/>
</dbReference>
<dbReference type="Proteomes" id="UP000237662">
    <property type="component" value="Unassembled WGS sequence"/>
</dbReference>
<accession>A0A2S6I1G9</accession>
<evidence type="ECO:0000256" key="1">
    <source>
        <dbReference type="ARBA" id="ARBA00022729"/>
    </source>
</evidence>
<feature type="domain" description="SPOR" evidence="7">
    <location>
        <begin position="194"/>
        <end position="271"/>
    </location>
</feature>
<evidence type="ECO:0000256" key="2">
    <source>
        <dbReference type="ARBA" id="ARBA00023239"/>
    </source>
</evidence>
<dbReference type="NCBIfam" id="TIGR00413">
    <property type="entry name" value="rlpA"/>
    <property type="match status" value="1"/>
</dbReference>
<feature type="compositionally biased region" description="Basic and acidic residues" evidence="6">
    <location>
        <begin position="137"/>
        <end position="148"/>
    </location>
</feature>
<evidence type="ECO:0000256" key="3">
    <source>
        <dbReference type="ARBA" id="ARBA00023316"/>
    </source>
</evidence>
<evidence type="ECO:0000259" key="7">
    <source>
        <dbReference type="PROSITE" id="PS51724"/>
    </source>
</evidence>
<dbReference type="Gene3D" id="3.30.70.1070">
    <property type="entry name" value="Sporulation related repeat"/>
    <property type="match status" value="1"/>
</dbReference>
<evidence type="ECO:0000256" key="4">
    <source>
        <dbReference type="HAMAP-Rule" id="MF_02071"/>
    </source>
</evidence>
<evidence type="ECO:0000313" key="8">
    <source>
        <dbReference type="EMBL" id="PPK84785.1"/>
    </source>
</evidence>
<dbReference type="Gene3D" id="2.40.40.10">
    <property type="entry name" value="RlpA-like domain"/>
    <property type="match status" value="1"/>
</dbReference>
<dbReference type="PANTHER" id="PTHR34183">
    <property type="entry name" value="ENDOLYTIC PEPTIDOGLYCAN TRANSGLYCOSYLASE RLPA"/>
    <property type="match status" value="1"/>
</dbReference>
<dbReference type="SUPFAM" id="SSF110997">
    <property type="entry name" value="Sporulation related repeat"/>
    <property type="match status" value="1"/>
</dbReference>
<name>A0A2S6I1G9_9BACT</name>
<organism evidence="8 9">
    <name type="scientific">Neolewinella xylanilytica</name>
    <dbReference type="NCBI Taxonomy" id="1514080"/>
    <lineage>
        <taxon>Bacteria</taxon>
        <taxon>Pseudomonadati</taxon>
        <taxon>Bacteroidota</taxon>
        <taxon>Saprospiria</taxon>
        <taxon>Saprospirales</taxon>
        <taxon>Lewinellaceae</taxon>
        <taxon>Neolewinella</taxon>
    </lineage>
</organism>
<dbReference type="InterPro" id="IPR036908">
    <property type="entry name" value="RlpA-like_sf"/>
</dbReference>
<dbReference type="GO" id="GO:0071555">
    <property type="term" value="P:cell wall organization"/>
    <property type="evidence" value="ECO:0007669"/>
    <property type="project" value="UniProtKB-KW"/>
</dbReference>
<dbReference type="AlphaFoldDB" id="A0A2S6I1G9"/>
<dbReference type="InterPro" id="IPR034718">
    <property type="entry name" value="RlpA"/>
</dbReference>
<comment type="similarity">
    <text evidence="4 5">Belongs to the RlpA family.</text>
</comment>
<dbReference type="RefSeq" id="WP_170067789.1">
    <property type="nucleotide sequence ID" value="NZ_PTJC01000007.1"/>
</dbReference>
<sequence length="271" mass="28901" precursor="true">MAFSPFPTRALFLLPACLLLSFSVMAQQAEGMASYYADRFHEKPTSTGEKYSKEAYTAASKDYPYGTRLEVTNVVSGQSVEVRVNDCGPHNPKRIIDLSRAAAADIGLLRMGVAKVRLRVLELGTLGPTCERAAWSRAEKRRESREENGGGPMVETGAATPPPAPTVPASSPPPAPPEATAAKGLATEASETFPEDVMLFGVQVGAFGNATNASALVEQLKAKGFADAWMAKVGSVHRVFTGKFYFQDEATALQEKVRAAGFTGAAARRVQ</sequence>
<feature type="region of interest" description="Disordered" evidence="6">
    <location>
        <begin position="133"/>
        <end position="183"/>
    </location>
</feature>
<dbReference type="CDD" id="cd22268">
    <property type="entry name" value="DPBB_RlpA-like"/>
    <property type="match status" value="1"/>
</dbReference>
<feature type="signal peptide" evidence="4">
    <location>
        <begin position="1"/>
        <end position="26"/>
    </location>
</feature>
<proteinExistence type="inferred from homology"/>
<dbReference type="InterPro" id="IPR012997">
    <property type="entry name" value="RplA"/>
</dbReference>
<feature type="compositionally biased region" description="Pro residues" evidence="6">
    <location>
        <begin position="160"/>
        <end position="177"/>
    </location>
</feature>
<dbReference type="GO" id="GO:0042834">
    <property type="term" value="F:peptidoglycan binding"/>
    <property type="evidence" value="ECO:0007669"/>
    <property type="project" value="InterPro"/>
</dbReference>
<comment type="function">
    <text evidence="4">Lytic transglycosylase with a strong preference for naked glycan strands that lack stem peptides.</text>
</comment>
<dbReference type="HAMAP" id="MF_02071">
    <property type="entry name" value="RlpA"/>
    <property type="match status" value="1"/>
</dbReference>
<dbReference type="SUPFAM" id="SSF50685">
    <property type="entry name" value="Barwin-like endoglucanases"/>
    <property type="match status" value="1"/>
</dbReference>